<keyword evidence="4" id="KW-0735">Signal-anchor</keyword>
<dbReference type="InterPro" id="IPR025846">
    <property type="entry name" value="TBL_N"/>
</dbReference>
<evidence type="ECO:0000313" key="11">
    <source>
        <dbReference type="EMBL" id="ONK62622.1"/>
    </source>
</evidence>
<evidence type="ECO:0000256" key="5">
    <source>
        <dbReference type="ARBA" id="ARBA00022989"/>
    </source>
</evidence>
<evidence type="ECO:0000256" key="7">
    <source>
        <dbReference type="ARBA" id="ARBA00023136"/>
    </source>
</evidence>
<feature type="signal peptide" evidence="8">
    <location>
        <begin position="1"/>
        <end position="32"/>
    </location>
</feature>
<sequence length="201" mass="23349">MHKWSRKKAQLFFFLSLSALFMLSFLLLTTHSTGTAVQVGPNGASRRSQPSFPTYVTTNFSSPLSDGNRVLDASDWAKACTSTKSYNGQSNLEFVHKRKNSRKDEQCDMFSGRWIYDNVSYPLQNEAGCPYMSDQLACTKHGRQDTEYQKWRWQPHDCDLKRWNGAEMWEKLRNKRLMFVGDSLNRGQWISIFDYFQGRGI</sequence>
<dbReference type="Pfam" id="PF13839">
    <property type="entry name" value="PC-Esterase"/>
    <property type="match status" value="1"/>
</dbReference>
<gene>
    <name evidence="11" type="ORF">A4U43_C07F6090</name>
</gene>
<evidence type="ECO:0000259" key="9">
    <source>
        <dbReference type="Pfam" id="PF13839"/>
    </source>
</evidence>
<dbReference type="Pfam" id="PF14416">
    <property type="entry name" value="PMR5N"/>
    <property type="match status" value="1"/>
</dbReference>
<keyword evidence="3" id="KW-0812">Transmembrane</keyword>
<dbReference type="EMBL" id="CM007387">
    <property type="protein sequence ID" value="ONK62622.1"/>
    <property type="molecule type" value="Genomic_DNA"/>
</dbReference>
<dbReference type="Gramene" id="ONK62622">
    <property type="protein sequence ID" value="ONK62622"/>
    <property type="gene ID" value="A4U43_C07F6090"/>
</dbReference>
<evidence type="ECO:0000256" key="6">
    <source>
        <dbReference type="ARBA" id="ARBA00023034"/>
    </source>
</evidence>
<organism evidence="11 12">
    <name type="scientific">Asparagus officinalis</name>
    <name type="common">Garden asparagus</name>
    <dbReference type="NCBI Taxonomy" id="4686"/>
    <lineage>
        <taxon>Eukaryota</taxon>
        <taxon>Viridiplantae</taxon>
        <taxon>Streptophyta</taxon>
        <taxon>Embryophyta</taxon>
        <taxon>Tracheophyta</taxon>
        <taxon>Spermatophyta</taxon>
        <taxon>Magnoliopsida</taxon>
        <taxon>Liliopsida</taxon>
        <taxon>Asparagales</taxon>
        <taxon>Asparagaceae</taxon>
        <taxon>Asparagoideae</taxon>
        <taxon>Asparagus</taxon>
    </lineage>
</organism>
<evidence type="ECO:0000256" key="3">
    <source>
        <dbReference type="ARBA" id="ARBA00022692"/>
    </source>
</evidence>
<feature type="domain" description="Trichome birefringence-like C-terminal" evidence="9">
    <location>
        <begin position="161"/>
        <end position="192"/>
    </location>
</feature>
<dbReference type="PANTHER" id="PTHR32285">
    <property type="entry name" value="PROTEIN TRICHOME BIREFRINGENCE-LIKE 9-RELATED"/>
    <property type="match status" value="1"/>
</dbReference>
<keyword evidence="6" id="KW-0333">Golgi apparatus</keyword>
<comment type="similarity">
    <text evidence="2">Belongs to the PC-esterase family. TBL subfamily.</text>
</comment>
<evidence type="ECO:0000256" key="8">
    <source>
        <dbReference type="SAM" id="SignalP"/>
    </source>
</evidence>
<keyword evidence="7" id="KW-0472">Membrane</keyword>
<keyword evidence="5" id="KW-1133">Transmembrane helix</keyword>
<comment type="subcellular location">
    <subcellularLocation>
        <location evidence="1">Golgi apparatus membrane</location>
        <topology evidence="1">Single-pass type II membrane protein</topology>
    </subcellularLocation>
</comment>
<evidence type="ECO:0000256" key="4">
    <source>
        <dbReference type="ARBA" id="ARBA00022968"/>
    </source>
</evidence>
<proteinExistence type="inferred from homology"/>
<name>A0A5P1E9U7_ASPOF</name>
<dbReference type="InterPro" id="IPR029962">
    <property type="entry name" value="TBL"/>
</dbReference>
<feature type="domain" description="Trichome birefringence-like N-terminal" evidence="10">
    <location>
        <begin position="105"/>
        <end position="159"/>
    </location>
</feature>
<evidence type="ECO:0000256" key="1">
    <source>
        <dbReference type="ARBA" id="ARBA00004323"/>
    </source>
</evidence>
<dbReference type="Proteomes" id="UP000243459">
    <property type="component" value="Chromosome 7"/>
</dbReference>
<accession>A0A5P1E9U7</accession>
<protein>
    <submittedName>
        <fullName evidence="11">Uncharacterized protein</fullName>
    </submittedName>
</protein>
<dbReference type="AlphaFoldDB" id="A0A5P1E9U7"/>
<evidence type="ECO:0000256" key="2">
    <source>
        <dbReference type="ARBA" id="ARBA00007727"/>
    </source>
</evidence>
<reference evidence="12" key="1">
    <citation type="journal article" date="2017" name="Nat. Commun.">
        <title>The asparagus genome sheds light on the origin and evolution of a young Y chromosome.</title>
        <authorList>
            <person name="Harkess A."/>
            <person name="Zhou J."/>
            <person name="Xu C."/>
            <person name="Bowers J.E."/>
            <person name="Van der Hulst R."/>
            <person name="Ayyampalayam S."/>
            <person name="Mercati F."/>
            <person name="Riccardi P."/>
            <person name="McKain M.R."/>
            <person name="Kakrana A."/>
            <person name="Tang H."/>
            <person name="Ray J."/>
            <person name="Groenendijk J."/>
            <person name="Arikit S."/>
            <person name="Mathioni S.M."/>
            <person name="Nakano M."/>
            <person name="Shan H."/>
            <person name="Telgmann-Rauber A."/>
            <person name="Kanno A."/>
            <person name="Yue Z."/>
            <person name="Chen H."/>
            <person name="Li W."/>
            <person name="Chen Y."/>
            <person name="Xu X."/>
            <person name="Zhang Y."/>
            <person name="Luo S."/>
            <person name="Chen H."/>
            <person name="Gao J."/>
            <person name="Mao Z."/>
            <person name="Pires J.C."/>
            <person name="Luo M."/>
            <person name="Kudrna D."/>
            <person name="Wing R.A."/>
            <person name="Meyers B.C."/>
            <person name="Yi K."/>
            <person name="Kong H."/>
            <person name="Lavrijsen P."/>
            <person name="Sunseri F."/>
            <person name="Falavigna A."/>
            <person name="Ye Y."/>
            <person name="Leebens-Mack J.H."/>
            <person name="Chen G."/>
        </authorList>
    </citation>
    <scope>NUCLEOTIDE SEQUENCE [LARGE SCALE GENOMIC DNA]</scope>
    <source>
        <strain evidence="12">cv. DH0086</strain>
    </source>
</reference>
<keyword evidence="12" id="KW-1185">Reference proteome</keyword>
<dbReference type="GO" id="GO:1990538">
    <property type="term" value="F:xylan O-acetyltransferase activity"/>
    <property type="evidence" value="ECO:0007669"/>
    <property type="project" value="UniProtKB-ARBA"/>
</dbReference>
<dbReference type="GO" id="GO:0000139">
    <property type="term" value="C:Golgi membrane"/>
    <property type="evidence" value="ECO:0007669"/>
    <property type="project" value="UniProtKB-SubCell"/>
</dbReference>
<dbReference type="InterPro" id="IPR026057">
    <property type="entry name" value="TBL_C"/>
</dbReference>
<feature type="chain" id="PRO_5024332633" evidence="8">
    <location>
        <begin position="33"/>
        <end position="201"/>
    </location>
</feature>
<dbReference type="PANTHER" id="PTHR32285:SF202">
    <property type="entry name" value="PROTEIN TRICHOME BIREFRINGENCE-LIKE 35"/>
    <property type="match status" value="1"/>
</dbReference>
<evidence type="ECO:0000259" key="10">
    <source>
        <dbReference type="Pfam" id="PF14416"/>
    </source>
</evidence>
<keyword evidence="8" id="KW-0732">Signal</keyword>
<evidence type="ECO:0000313" key="12">
    <source>
        <dbReference type="Proteomes" id="UP000243459"/>
    </source>
</evidence>